<evidence type="ECO:0000256" key="7">
    <source>
        <dbReference type="ARBA" id="ARBA00023163"/>
    </source>
</evidence>
<proteinExistence type="predicted"/>
<dbReference type="EMBL" id="CADIJQ010000001">
    <property type="protein sequence ID" value="CAB3667862.1"/>
    <property type="molecule type" value="Genomic_DNA"/>
</dbReference>
<dbReference type="Gene3D" id="1.10.4000.10">
    <property type="entry name" value="Flagellar transcriptional activator FlhD"/>
    <property type="match status" value="1"/>
</dbReference>
<keyword evidence="6" id="KW-0010">Activator</keyword>
<keyword evidence="9" id="KW-0282">Flagellum</keyword>
<name>A0A6S6ZA48_9BURK</name>
<dbReference type="GO" id="GO:0003677">
    <property type="term" value="F:DNA binding"/>
    <property type="evidence" value="ECO:0007669"/>
    <property type="project" value="UniProtKB-KW"/>
</dbReference>
<evidence type="ECO:0000256" key="4">
    <source>
        <dbReference type="ARBA" id="ARBA00023125"/>
    </source>
</evidence>
<protein>
    <submittedName>
        <fullName evidence="9">Flagellar transcriptional regulator FlhD</fullName>
    </submittedName>
</protein>
<keyword evidence="4" id="KW-0238">DNA-binding</keyword>
<dbReference type="Pfam" id="PF05247">
    <property type="entry name" value="FlhD"/>
    <property type="match status" value="1"/>
</dbReference>
<dbReference type="InterPro" id="IPR023559">
    <property type="entry name" value="Flagellar_FlhD"/>
</dbReference>
<evidence type="ECO:0000256" key="6">
    <source>
        <dbReference type="ARBA" id="ARBA00023159"/>
    </source>
</evidence>
<dbReference type="GO" id="GO:0045893">
    <property type="term" value="P:positive regulation of DNA-templated transcription"/>
    <property type="evidence" value="ECO:0007669"/>
    <property type="project" value="InterPro"/>
</dbReference>
<evidence type="ECO:0000256" key="2">
    <source>
        <dbReference type="ARBA" id="ARBA00022795"/>
    </source>
</evidence>
<dbReference type="SUPFAM" id="SSF63592">
    <property type="entry name" value="Flagellar transcriptional activator FlhD"/>
    <property type="match status" value="1"/>
</dbReference>
<evidence type="ECO:0000256" key="1">
    <source>
        <dbReference type="ARBA" id="ARBA00022490"/>
    </source>
</evidence>
<evidence type="ECO:0000256" key="8">
    <source>
        <dbReference type="ARBA" id="ARBA00025431"/>
    </source>
</evidence>
<dbReference type="AlphaFoldDB" id="A0A6S6ZA48"/>
<keyword evidence="9" id="KW-0969">Cilium</keyword>
<keyword evidence="10" id="KW-1185">Reference proteome</keyword>
<sequence length="109" mass="11592">MPRSTELLRDIHETNLMYLLLLQRLARSGEAGAMAGVPLSPEACLWLAALQPEALVKLAQNSVLLAQLNLAPHLLLTALSQGIDTTLTARARTELPDGLSTPAASLGQI</sequence>
<keyword evidence="3" id="KW-0805">Transcription regulation</keyword>
<evidence type="ECO:0000256" key="5">
    <source>
        <dbReference type="ARBA" id="ARBA00023157"/>
    </source>
</evidence>
<organism evidence="9 10">
    <name type="scientific">Achromobacter kerstersii</name>
    <dbReference type="NCBI Taxonomy" id="1353890"/>
    <lineage>
        <taxon>Bacteria</taxon>
        <taxon>Pseudomonadati</taxon>
        <taxon>Pseudomonadota</taxon>
        <taxon>Betaproteobacteria</taxon>
        <taxon>Burkholderiales</taxon>
        <taxon>Alcaligenaceae</taxon>
        <taxon>Achromobacter</taxon>
    </lineage>
</organism>
<accession>A0A6S6ZA48</accession>
<keyword evidence="7" id="KW-0804">Transcription</keyword>
<keyword evidence="2" id="KW-1005">Bacterial flagellum biogenesis</keyword>
<gene>
    <name evidence="9" type="primary">flhD_2</name>
    <name evidence="9" type="ORF">LMG3441_00910</name>
</gene>
<reference evidence="9 10" key="1">
    <citation type="submission" date="2020-04" db="EMBL/GenBank/DDBJ databases">
        <authorList>
            <person name="De Canck E."/>
        </authorList>
    </citation>
    <scope>NUCLEOTIDE SEQUENCE [LARGE SCALE GENOMIC DNA]</scope>
    <source>
        <strain evidence="9 10">LMG 3441</strain>
    </source>
</reference>
<dbReference type="InterPro" id="IPR036194">
    <property type="entry name" value="FlhD_sf"/>
</dbReference>
<comment type="function">
    <text evidence="8">Functions in complex with FlhC as a master transcriptional regulator that regulates transcription of several flagellar and non-flagellar operons by binding to their promoter region. Activates expression of class 2 flagellar genes, including fliA, which is a flagellum-specific sigma factor that turns on the class 3 genes. Also regulates genes whose products function in a variety of physiological pathways.</text>
</comment>
<dbReference type="RefSeq" id="WP_175168954.1">
    <property type="nucleotide sequence ID" value="NZ_CADIJQ010000001.1"/>
</dbReference>
<dbReference type="GO" id="GO:0044780">
    <property type="term" value="P:bacterial-type flagellum assembly"/>
    <property type="evidence" value="ECO:0007669"/>
    <property type="project" value="InterPro"/>
</dbReference>
<keyword evidence="9" id="KW-0966">Cell projection</keyword>
<keyword evidence="1" id="KW-0963">Cytoplasm</keyword>
<dbReference type="Proteomes" id="UP000494269">
    <property type="component" value="Unassembled WGS sequence"/>
</dbReference>
<evidence type="ECO:0000313" key="10">
    <source>
        <dbReference type="Proteomes" id="UP000494269"/>
    </source>
</evidence>
<keyword evidence="5" id="KW-1015">Disulfide bond</keyword>
<evidence type="ECO:0000256" key="3">
    <source>
        <dbReference type="ARBA" id="ARBA00023015"/>
    </source>
</evidence>
<evidence type="ECO:0000313" key="9">
    <source>
        <dbReference type="EMBL" id="CAB3667862.1"/>
    </source>
</evidence>